<dbReference type="Proteomes" id="UP000076865">
    <property type="component" value="Chromosome"/>
</dbReference>
<keyword evidence="3" id="KW-1185">Reference proteome</keyword>
<dbReference type="EMBL" id="CP015438">
    <property type="protein sequence ID" value="ANB59765.1"/>
    <property type="molecule type" value="Genomic_DNA"/>
</dbReference>
<evidence type="ECO:0000256" key="1">
    <source>
        <dbReference type="SAM" id="Phobius"/>
    </source>
</evidence>
<accession>A0A160F2C7</accession>
<feature type="transmembrane region" description="Helical" evidence="1">
    <location>
        <begin position="215"/>
        <end position="238"/>
    </location>
</feature>
<keyword evidence="1" id="KW-0472">Membrane</keyword>
<gene>
    <name evidence="2" type="ORF">GFC30_480</name>
</gene>
<protein>
    <submittedName>
        <fullName evidence="2">Putative lipopolysaccharide biosynthesis protein</fullName>
    </submittedName>
</protein>
<dbReference type="KEGG" id="aamy:GFC30_480"/>
<organism evidence="2 3">
    <name type="scientific">Anoxybacteroides amylolyticum</name>
    <dbReference type="NCBI Taxonomy" id="294699"/>
    <lineage>
        <taxon>Bacteria</taxon>
        <taxon>Bacillati</taxon>
        <taxon>Bacillota</taxon>
        <taxon>Bacilli</taxon>
        <taxon>Bacillales</taxon>
        <taxon>Anoxybacillaceae</taxon>
        <taxon>Anoxybacteroides</taxon>
    </lineage>
</organism>
<proteinExistence type="predicted"/>
<keyword evidence="1" id="KW-0812">Transmembrane</keyword>
<dbReference type="PATRIC" id="fig|294699.3.peg.474"/>
<evidence type="ECO:0000313" key="3">
    <source>
        <dbReference type="Proteomes" id="UP000076865"/>
    </source>
</evidence>
<reference evidence="2 3" key="1">
    <citation type="journal article" date="2006" name="Syst. Appl. Microbiol.">
        <title>Anoxybacillus amylolyticus sp. nov., a thermophilic amylase producing bacterium isolated from Mount Rittmann (Antarctica).</title>
        <authorList>
            <person name="Poli A."/>
            <person name="Esposito E."/>
            <person name="Lama L."/>
            <person name="Orlando P."/>
            <person name="Nicolaus G."/>
            <person name="de Appolonia F."/>
            <person name="Gambacorta A."/>
            <person name="Nicolaus B."/>
        </authorList>
    </citation>
    <scope>NUCLEOTIDE SEQUENCE [LARGE SCALE GENOMIC DNA]</scope>
    <source>
        <strain evidence="2 3">DSM 15939</strain>
    </source>
</reference>
<sequence>MSAEKQRFVLYEYLSYFWNKRIWFVIIPPVTALLVFFGVQLVLNHAKYTGKALVFTGSINVSDLTNPDNIMAQLPSVKNTVDIVVPEEKYVKITVKGNDEKSVEQDLRTIVADYNEKLQRHSKERLAVTNTYLSSLDERAKTLQTWIDRYNKKLNSSSLTPQQIESITDLLVEAQNDLTKTMETANRVRGDLAFYENPSVLSEVVAPSKSYAKEAVASGLVLGVFLTFIFLTLMKYVFDARRYYHG</sequence>
<dbReference type="OrthoDB" id="2961596at2"/>
<evidence type="ECO:0000313" key="2">
    <source>
        <dbReference type="EMBL" id="ANB59765.1"/>
    </source>
</evidence>
<dbReference type="AlphaFoldDB" id="A0A160F2C7"/>
<feature type="transmembrane region" description="Helical" evidence="1">
    <location>
        <begin position="22"/>
        <end position="43"/>
    </location>
</feature>
<keyword evidence="1" id="KW-1133">Transmembrane helix</keyword>
<name>A0A160F2C7_9BACL</name>